<evidence type="ECO:0000256" key="4">
    <source>
        <dbReference type="SAM" id="SignalP"/>
    </source>
</evidence>
<dbReference type="InterPro" id="IPR019734">
    <property type="entry name" value="TPR_rpt"/>
</dbReference>
<dbReference type="Pfam" id="PF13424">
    <property type="entry name" value="TPR_12"/>
    <property type="match status" value="1"/>
</dbReference>
<evidence type="ECO:0000313" key="6">
    <source>
        <dbReference type="Proteomes" id="UP001500582"/>
    </source>
</evidence>
<dbReference type="Gene3D" id="1.25.40.10">
    <property type="entry name" value="Tetratricopeptide repeat domain"/>
    <property type="match status" value="2"/>
</dbReference>
<gene>
    <name evidence="5" type="ORF">GCM10023149_51310</name>
</gene>
<protein>
    <recommendedName>
        <fullName evidence="7">Tetratricopeptide repeat protein</fullName>
    </recommendedName>
</protein>
<keyword evidence="1" id="KW-0802">TPR repeat</keyword>
<dbReference type="SUPFAM" id="SSF48452">
    <property type="entry name" value="TPR-like"/>
    <property type="match status" value="2"/>
</dbReference>
<evidence type="ECO:0000313" key="5">
    <source>
        <dbReference type="EMBL" id="GAA4340137.1"/>
    </source>
</evidence>
<dbReference type="InterPro" id="IPR016032">
    <property type="entry name" value="Sig_transdc_resp-reg_C-effctor"/>
</dbReference>
<keyword evidence="6" id="KW-1185">Reference proteome</keyword>
<feature type="transmembrane region" description="Helical" evidence="3">
    <location>
        <begin position="407"/>
        <end position="424"/>
    </location>
</feature>
<sequence length="588" mass="68583">MPLKYFIIRLNILVFFCCVAVYNACAQSVTELNSKYGFFSKLETSRDTNLIELAQNLYKATCRELNEATAMAQLDKLTLLAQNTANKQLECAVYDMRADYYSVNYGYNAKSDSYYQAAVNFARENEMPVEEAIYLHRKAIYYSIFKHNTQAIRCLLQALEIFKKVGYGKVPNISLYFFQMGDFYYGIGDYHAALIYTNRALKYNKRDTRRTINTINTMGLVYRNWKHYARALTYFNQALDMAKRLRDSAWMGITNGNIGSVYFMQRQYDKAIPFIENDYNASLKYKEYNNATLALLRLTTIAAYRNQTAKMGEMLKQATQLIALEKDSPNLLVHLYELNSIYYEKAGRLQDALNYRKKFEATRFALAMRDNVAAVERARLNFEQEKYKARLQQLKINAQVQSLRRNSVIIVLLLVTIIIALIYNRKLLKIRKDSEILLIEKNKADVDLKNATYELIRYTQNIQEKNDLIQNFKTEIDQLSVQYADDKRVEQLNDLMQTHIMTDKKWNEFKQLFMKVHPGFFPQLKEAYPNISETDVRMLSLIKLGINNREMSNMLGITNEGVKKAKQRLRKKMNINAEETLEGITSSL</sequence>
<feature type="coiled-coil region" evidence="2">
    <location>
        <begin position="455"/>
        <end position="482"/>
    </location>
</feature>
<evidence type="ECO:0008006" key="7">
    <source>
        <dbReference type="Google" id="ProtNLM"/>
    </source>
</evidence>
<keyword evidence="3" id="KW-0812">Transmembrane</keyword>
<feature type="signal peptide" evidence="4">
    <location>
        <begin position="1"/>
        <end position="26"/>
    </location>
</feature>
<dbReference type="SUPFAM" id="SSF46894">
    <property type="entry name" value="C-terminal effector domain of the bipartite response regulators"/>
    <property type="match status" value="1"/>
</dbReference>
<feature type="chain" id="PRO_5046850694" description="Tetratricopeptide repeat protein" evidence="4">
    <location>
        <begin position="27"/>
        <end position="588"/>
    </location>
</feature>
<proteinExistence type="predicted"/>
<dbReference type="Proteomes" id="UP001500582">
    <property type="component" value="Unassembled WGS sequence"/>
</dbReference>
<reference evidence="6" key="1">
    <citation type="journal article" date="2019" name="Int. J. Syst. Evol. Microbiol.">
        <title>The Global Catalogue of Microorganisms (GCM) 10K type strain sequencing project: providing services to taxonomists for standard genome sequencing and annotation.</title>
        <authorList>
            <consortium name="The Broad Institute Genomics Platform"/>
            <consortium name="The Broad Institute Genome Sequencing Center for Infectious Disease"/>
            <person name="Wu L."/>
            <person name="Ma J."/>
        </authorList>
    </citation>
    <scope>NUCLEOTIDE SEQUENCE [LARGE SCALE GENOMIC DNA]</scope>
    <source>
        <strain evidence="6">JCM 17705</strain>
    </source>
</reference>
<comment type="caution">
    <text evidence="5">The sequence shown here is derived from an EMBL/GenBank/DDBJ whole genome shotgun (WGS) entry which is preliminary data.</text>
</comment>
<keyword evidence="4" id="KW-0732">Signal</keyword>
<dbReference type="InterPro" id="IPR011990">
    <property type="entry name" value="TPR-like_helical_dom_sf"/>
</dbReference>
<keyword evidence="3" id="KW-0472">Membrane</keyword>
<organism evidence="5 6">
    <name type="scientific">Mucilaginibacter gynuensis</name>
    <dbReference type="NCBI Taxonomy" id="1302236"/>
    <lineage>
        <taxon>Bacteria</taxon>
        <taxon>Pseudomonadati</taxon>
        <taxon>Bacteroidota</taxon>
        <taxon>Sphingobacteriia</taxon>
        <taxon>Sphingobacteriales</taxon>
        <taxon>Sphingobacteriaceae</taxon>
        <taxon>Mucilaginibacter</taxon>
    </lineage>
</organism>
<feature type="repeat" description="TPR" evidence="1">
    <location>
        <begin position="174"/>
        <end position="207"/>
    </location>
</feature>
<keyword evidence="3" id="KW-1133">Transmembrane helix</keyword>
<keyword evidence="2" id="KW-0175">Coiled coil</keyword>
<dbReference type="SMART" id="SM00028">
    <property type="entry name" value="TPR"/>
    <property type="match status" value="4"/>
</dbReference>
<dbReference type="PROSITE" id="PS50005">
    <property type="entry name" value="TPR"/>
    <property type="match status" value="2"/>
</dbReference>
<evidence type="ECO:0000256" key="3">
    <source>
        <dbReference type="SAM" id="Phobius"/>
    </source>
</evidence>
<dbReference type="EMBL" id="BAABFT010000025">
    <property type="protein sequence ID" value="GAA4340137.1"/>
    <property type="molecule type" value="Genomic_DNA"/>
</dbReference>
<evidence type="ECO:0000256" key="1">
    <source>
        <dbReference type="PROSITE-ProRule" id="PRU00339"/>
    </source>
</evidence>
<accession>A0ABP8HJA7</accession>
<name>A0ABP8HJA7_9SPHI</name>
<evidence type="ECO:0000256" key="2">
    <source>
        <dbReference type="SAM" id="Coils"/>
    </source>
</evidence>
<feature type="repeat" description="TPR" evidence="1">
    <location>
        <begin position="212"/>
        <end position="245"/>
    </location>
</feature>